<dbReference type="Gene3D" id="3.90.25.10">
    <property type="entry name" value="UDP-galactose 4-epimerase, domain 1"/>
    <property type="match status" value="1"/>
</dbReference>
<gene>
    <name evidence="2" type="ORF">DBV05_g7758</name>
</gene>
<dbReference type="PANTHER" id="PTHR43162:SF1">
    <property type="entry name" value="PRESTALK A DIFFERENTIATION PROTEIN A"/>
    <property type="match status" value="1"/>
</dbReference>
<sequence length="321" mass="35815">MPKYVLTGCDGNLGSIAASYALTLAGPDDELIFTSHKPDSIDRALVRDWTSKGAQLVQLDYGDPEASLARVFAGAAAVSFISTWLIGEGRRAQHANVIAAAKAAGVRRICYTSFVGAELRETVDKEEDMPFLPRDHAFTEALIRQSGLQYNIQRNYLYMDNVPQFFAQSFAFCGDRWLCNSAGAKGAFVAREDCGRVLGALLMGRGEPNQVYAVTGPEPVTYREVFEWMAAQTGYAGEFVEMEDGELERWWRERGLPYDVYGDFSKLPCKLCMYDLLCCGQMVAWGHMKETTDAVEKLTGRKPLSFREALLKYKDIFPKPQ</sequence>
<dbReference type="EMBL" id="VCHE01000056">
    <property type="protein sequence ID" value="KAB2573574.1"/>
    <property type="molecule type" value="Genomic_DNA"/>
</dbReference>
<dbReference type="InterPro" id="IPR036291">
    <property type="entry name" value="NAD(P)-bd_dom_sf"/>
</dbReference>
<dbReference type="Proteomes" id="UP000325902">
    <property type="component" value="Unassembled WGS sequence"/>
</dbReference>
<dbReference type="Pfam" id="PF13460">
    <property type="entry name" value="NAD_binding_10"/>
    <property type="match status" value="1"/>
</dbReference>
<proteinExistence type="predicted"/>
<comment type="caution">
    <text evidence="2">The sequence shown here is derived from an EMBL/GenBank/DDBJ whole genome shotgun (WGS) entry which is preliminary data.</text>
</comment>
<accession>A0A5N5D8I3</accession>
<dbReference type="InterPro" id="IPR051604">
    <property type="entry name" value="Ergot_Alk_Oxidoreductase"/>
</dbReference>
<dbReference type="OrthoDB" id="419598at2759"/>
<dbReference type="InterPro" id="IPR016040">
    <property type="entry name" value="NAD(P)-bd_dom"/>
</dbReference>
<feature type="domain" description="NAD(P)-binding" evidence="1">
    <location>
        <begin position="50"/>
        <end position="154"/>
    </location>
</feature>
<protein>
    <recommendedName>
        <fullName evidence="1">NAD(P)-binding domain-containing protein</fullName>
    </recommendedName>
</protein>
<keyword evidence="3" id="KW-1185">Reference proteome</keyword>
<organism evidence="2 3">
    <name type="scientific">Lasiodiplodia theobromae</name>
    <dbReference type="NCBI Taxonomy" id="45133"/>
    <lineage>
        <taxon>Eukaryota</taxon>
        <taxon>Fungi</taxon>
        <taxon>Dikarya</taxon>
        <taxon>Ascomycota</taxon>
        <taxon>Pezizomycotina</taxon>
        <taxon>Dothideomycetes</taxon>
        <taxon>Dothideomycetes incertae sedis</taxon>
        <taxon>Botryosphaeriales</taxon>
        <taxon>Botryosphaeriaceae</taxon>
        <taxon>Lasiodiplodia</taxon>
    </lineage>
</organism>
<evidence type="ECO:0000259" key="1">
    <source>
        <dbReference type="Pfam" id="PF13460"/>
    </source>
</evidence>
<dbReference type="PANTHER" id="PTHR43162">
    <property type="match status" value="1"/>
</dbReference>
<evidence type="ECO:0000313" key="3">
    <source>
        <dbReference type="Proteomes" id="UP000325902"/>
    </source>
</evidence>
<dbReference type="AlphaFoldDB" id="A0A5N5D8I3"/>
<name>A0A5N5D8I3_9PEZI</name>
<reference evidence="2 3" key="1">
    <citation type="journal article" date="2019" name="Sci. Rep.">
        <title>A multi-omics analysis of the grapevine pathogen Lasiodiplodia theobromae reveals that temperature affects the expression of virulence- and pathogenicity-related genes.</title>
        <authorList>
            <person name="Felix C."/>
            <person name="Meneses R."/>
            <person name="Goncalves M.F.M."/>
            <person name="Tilleman L."/>
            <person name="Duarte A.S."/>
            <person name="Jorrin-Novo J.V."/>
            <person name="Van de Peer Y."/>
            <person name="Deforce D."/>
            <person name="Van Nieuwerburgh F."/>
            <person name="Esteves A.C."/>
            <person name="Alves A."/>
        </authorList>
    </citation>
    <scope>NUCLEOTIDE SEQUENCE [LARGE SCALE GENOMIC DNA]</scope>
    <source>
        <strain evidence="2 3">LA-SOL3</strain>
    </source>
</reference>
<dbReference type="Gene3D" id="3.40.50.720">
    <property type="entry name" value="NAD(P)-binding Rossmann-like Domain"/>
    <property type="match status" value="1"/>
</dbReference>
<evidence type="ECO:0000313" key="2">
    <source>
        <dbReference type="EMBL" id="KAB2573574.1"/>
    </source>
</evidence>
<dbReference type="SUPFAM" id="SSF51735">
    <property type="entry name" value="NAD(P)-binding Rossmann-fold domains"/>
    <property type="match status" value="1"/>
</dbReference>